<feature type="chain" id="PRO_5047170954" evidence="1">
    <location>
        <begin position="31"/>
        <end position="167"/>
    </location>
</feature>
<proteinExistence type="predicted"/>
<feature type="signal peptide" evidence="1">
    <location>
        <begin position="1"/>
        <end position="30"/>
    </location>
</feature>
<dbReference type="Proteomes" id="UP000636811">
    <property type="component" value="Unassembled WGS sequence"/>
</dbReference>
<comment type="caution">
    <text evidence="2">The sequence shown here is derived from an EMBL/GenBank/DDBJ whole genome shotgun (WGS) entry which is preliminary data.</text>
</comment>
<dbReference type="Gene3D" id="3.10.450.30">
    <property type="entry name" value="Microbial ribonucleases"/>
    <property type="match status" value="1"/>
</dbReference>
<gene>
    <name evidence="2" type="ORF">IV433_22550</name>
</gene>
<sequence length="167" mass="18954">MTIRRSYLSGLFPQLVFLSFLALLTSTANAVDKIKCDIAVHDANQQLETDNNKTINDEASLVKLLRTLNKDDVLPVQYVTTDYAKKQGWSGNSQDSLWKVWVLNKKEIGGDSVQIPEQKSGEKWYSADLESVRGLRSAKRLIYSPQRQERYLSTNENTSRVIIKACI</sequence>
<name>A0ABS0EAT2_9GAMM</name>
<reference evidence="2 3" key="1">
    <citation type="submission" date="2020-11" db="EMBL/GenBank/DDBJ databases">
        <title>Taxonomic investigation of Rahnella strains.</title>
        <authorList>
            <person name="Lee S.D."/>
        </authorList>
    </citation>
    <scope>NUCLEOTIDE SEQUENCE [LARGE SCALE GENOMIC DNA]</scope>
    <source>
        <strain evidence="2 3">SAP-17</strain>
    </source>
</reference>
<dbReference type="RefSeq" id="WP_195816036.1">
    <property type="nucleotide sequence ID" value="NZ_JADOBI010000014.1"/>
</dbReference>
<evidence type="ECO:0000256" key="1">
    <source>
        <dbReference type="SAM" id="SignalP"/>
    </source>
</evidence>
<evidence type="ECO:0000313" key="3">
    <source>
        <dbReference type="Proteomes" id="UP000636811"/>
    </source>
</evidence>
<keyword evidence="1" id="KW-0732">Signal</keyword>
<accession>A0ABS0EAT2</accession>
<organism evidence="2 3">
    <name type="scientific">Rahnella laticis</name>
    <dbReference type="NCBI Taxonomy" id="2787622"/>
    <lineage>
        <taxon>Bacteria</taxon>
        <taxon>Pseudomonadati</taxon>
        <taxon>Pseudomonadota</taxon>
        <taxon>Gammaproteobacteria</taxon>
        <taxon>Enterobacterales</taxon>
        <taxon>Yersiniaceae</taxon>
        <taxon>Rahnella</taxon>
    </lineage>
</organism>
<dbReference type="EMBL" id="JADOBI010000014">
    <property type="protein sequence ID" value="MBF7982192.1"/>
    <property type="molecule type" value="Genomic_DNA"/>
</dbReference>
<evidence type="ECO:0000313" key="2">
    <source>
        <dbReference type="EMBL" id="MBF7982192.1"/>
    </source>
</evidence>
<protein>
    <submittedName>
        <fullName evidence="2">Ribonuclease</fullName>
    </submittedName>
</protein>
<keyword evidence="3" id="KW-1185">Reference proteome</keyword>